<protein>
    <submittedName>
        <fullName evidence="2">Toxin-antitoxin system toxin component, PIN family</fullName>
    </submittedName>
</protein>
<dbReference type="RefSeq" id="WP_377320956.1">
    <property type="nucleotide sequence ID" value="NZ_JBHSNF010000003.1"/>
</dbReference>
<dbReference type="InterPro" id="IPR002850">
    <property type="entry name" value="PIN_toxin-like"/>
</dbReference>
<evidence type="ECO:0000313" key="3">
    <source>
        <dbReference type="Proteomes" id="UP001596114"/>
    </source>
</evidence>
<dbReference type="Pfam" id="PF13470">
    <property type="entry name" value="PIN_3"/>
    <property type="match status" value="1"/>
</dbReference>
<dbReference type="Proteomes" id="UP001596114">
    <property type="component" value="Unassembled WGS sequence"/>
</dbReference>
<dbReference type="InterPro" id="IPR002716">
    <property type="entry name" value="PIN_dom"/>
</dbReference>
<dbReference type="NCBIfam" id="TIGR00305">
    <property type="entry name" value="putative toxin-antitoxin system toxin component, PIN family"/>
    <property type="match status" value="1"/>
</dbReference>
<organism evidence="2 3">
    <name type="scientific">Rhodanobacter ginsengisoli</name>
    <dbReference type="NCBI Taxonomy" id="418646"/>
    <lineage>
        <taxon>Bacteria</taxon>
        <taxon>Pseudomonadati</taxon>
        <taxon>Pseudomonadota</taxon>
        <taxon>Gammaproteobacteria</taxon>
        <taxon>Lysobacterales</taxon>
        <taxon>Rhodanobacteraceae</taxon>
        <taxon>Rhodanobacter</taxon>
    </lineage>
</organism>
<evidence type="ECO:0000313" key="2">
    <source>
        <dbReference type="EMBL" id="MFC5526851.1"/>
    </source>
</evidence>
<dbReference type="SUPFAM" id="SSF88723">
    <property type="entry name" value="PIN domain-like"/>
    <property type="match status" value="1"/>
</dbReference>
<gene>
    <name evidence="2" type="ORF">ACFPPA_14010</name>
</gene>
<dbReference type="PANTHER" id="PTHR34610">
    <property type="entry name" value="SSL7007 PROTEIN"/>
    <property type="match status" value="1"/>
</dbReference>
<dbReference type="InterPro" id="IPR029060">
    <property type="entry name" value="PIN-like_dom_sf"/>
</dbReference>
<dbReference type="PANTHER" id="PTHR34610:SF3">
    <property type="entry name" value="SSL7007 PROTEIN"/>
    <property type="match status" value="1"/>
</dbReference>
<proteinExistence type="predicted"/>
<keyword evidence="3" id="KW-1185">Reference proteome</keyword>
<evidence type="ECO:0000259" key="1">
    <source>
        <dbReference type="Pfam" id="PF13470"/>
    </source>
</evidence>
<sequence>MSAGPPPRIVLDTNVCLDLFVFRDPLCSHLLTALASGAVQAVTRDDCRDEWLRVLHYPQLPIDDRTRPAFAAAFDALIVHLPATALAVREDVQLPRCADADDQKFMELALAAGAGWLLSKDKELLRLDRRTRGTGLFTICLPQAWSIAAVRAG</sequence>
<reference evidence="3" key="1">
    <citation type="journal article" date="2019" name="Int. J. Syst. Evol. Microbiol.">
        <title>The Global Catalogue of Microorganisms (GCM) 10K type strain sequencing project: providing services to taxonomists for standard genome sequencing and annotation.</title>
        <authorList>
            <consortium name="The Broad Institute Genomics Platform"/>
            <consortium name="The Broad Institute Genome Sequencing Center for Infectious Disease"/>
            <person name="Wu L."/>
            <person name="Ma J."/>
        </authorList>
    </citation>
    <scope>NUCLEOTIDE SEQUENCE [LARGE SCALE GENOMIC DNA]</scope>
    <source>
        <strain evidence="3">CGMCC 1.16619</strain>
    </source>
</reference>
<dbReference type="EMBL" id="JBHSNF010000003">
    <property type="protein sequence ID" value="MFC5526851.1"/>
    <property type="molecule type" value="Genomic_DNA"/>
</dbReference>
<comment type="caution">
    <text evidence="2">The sequence shown here is derived from an EMBL/GenBank/DDBJ whole genome shotgun (WGS) entry which is preliminary data.</text>
</comment>
<feature type="domain" description="PIN" evidence="1">
    <location>
        <begin position="8"/>
        <end position="122"/>
    </location>
</feature>
<accession>A0ABW0QPE8</accession>
<name>A0ABW0QPE8_9GAMM</name>